<dbReference type="Proteomes" id="UP000233220">
    <property type="component" value="Unplaced"/>
</dbReference>
<feature type="region of interest" description="Disordered" evidence="1">
    <location>
        <begin position="1"/>
        <end position="51"/>
    </location>
</feature>
<organism evidence="2 3">
    <name type="scientific">Saimiri boliviensis boliviensis</name>
    <name type="common">Bolivian squirrel monkey</name>
    <dbReference type="NCBI Taxonomy" id="39432"/>
    <lineage>
        <taxon>Eukaryota</taxon>
        <taxon>Metazoa</taxon>
        <taxon>Chordata</taxon>
        <taxon>Craniata</taxon>
        <taxon>Vertebrata</taxon>
        <taxon>Euteleostomi</taxon>
        <taxon>Mammalia</taxon>
        <taxon>Eutheria</taxon>
        <taxon>Euarchontoglires</taxon>
        <taxon>Primates</taxon>
        <taxon>Haplorrhini</taxon>
        <taxon>Platyrrhini</taxon>
        <taxon>Cebidae</taxon>
        <taxon>Saimiriinae</taxon>
        <taxon>Saimiri</taxon>
    </lineage>
</organism>
<dbReference type="GeneTree" id="ENSGT01150000290620"/>
<reference evidence="2" key="2">
    <citation type="submission" date="2025-09" db="UniProtKB">
        <authorList>
            <consortium name="Ensembl"/>
        </authorList>
    </citation>
    <scope>IDENTIFICATION</scope>
</reference>
<name>A0A2K6U8U4_SAIBB</name>
<dbReference type="Ensembl" id="ENSSBOT00000045193.1">
    <property type="protein sequence ID" value="ENSSBOP00000028313.1"/>
    <property type="gene ID" value="ENSSBOG00000030553.1"/>
</dbReference>
<dbReference type="AlphaFoldDB" id="A0A2K6U8U4"/>
<evidence type="ECO:0000313" key="3">
    <source>
        <dbReference type="Proteomes" id="UP000233220"/>
    </source>
</evidence>
<keyword evidence="3" id="KW-1185">Reference proteome</keyword>
<protein>
    <submittedName>
        <fullName evidence="2">Uncharacterized protein</fullName>
    </submittedName>
</protein>
<reference evidence="2" key="1">
    <citation type="submission" date="2025-08" db="UniProtKB">
        <authorList>
            <consortium name="Ensembl"/>
        </authorList>
    </citation>
    <scope>IDENTIFICATION</scope>
</reference>
<evidence type="ECO:0000313" key="2">
    <source>
        <dbReference type="Ensembl" id="ENSSBOP00000028313.1"/>
    </source>
</evidence>
<dbReference type="OMA" id="PCGDAGK"/>
<accession>A0A2K6U8U4</accession>
<evidence type="ECO:0000256" key="1">
    <source>
        <dbReference type="SAM" id="MobiDB-lite"/>
    </source>
</evidence>
<sequence length="51" mass="5274">EKPGEDAARDGLPPLTPHPCGEAGKAGDWKKGAESQTQKPAPEATRQPGPL</sequence>
<proteinExistence type="predicted"/>